<keyword evidence="4 6" id="KW-1133">Transmembrane helix</keyword>
<keyword evidence="2" id="KW-1003">Cell membrane</keyword>
<keyword evidence="3 6" id="KW-0812">Transmembrane</keyword>
<dbReference type="OrthoDB" id="9792579at2"/>
<dbReference type="Gene3D" id="1.10.3470.10">
    <property type="entry name" value="ABC transporter involved in vitamin B12 uptake, BtuC"/>
    <property type="match status" value="1"/>
</dbReference>
<feature type="transmembrane region" description="Helical" evidence="6">
    <location>
        <begin position="132"/>
        <end position="149"/>
    </location>
</feature>
<comment type="subcellular location">
    <subcellularLocation>
        <location evidence="1">Cell membrane</location>
        <topology evidence="1">Multi-pass membrane protein</topology>
    </subcellularLocation>
</comment>
<accession>A0A1M6H8S6</accession>
<dbReference type="GO" id="GO:0005886">
    <property type="term" value="C:plasma membrane"/>
    <property type="evidence" value="ECO:0007669"/>
    <property type="project" value="UniProtKB-SubCell"/>
</dbReference>
<feature type="transmembrane region" description="Helical" evidence="6">
    <location>
        <begin position="258"/>
        <end position="275"/>
    </location>
</feature>
<dbReference type="CDD" id="cd06580">
    <property type="entry name" value="TM_PBP1_transp_TpRbsC_like"/>
    <property type="match status" value="1"/>
</dbReference>
<dbReference type="Pfam" id="PF02653">
    <property type="entry name" value="BPD_transp_2"/>
    <property type="match status" value="1"/>
</dbReference>
<dbReference type="EMBL" id="FQZS01000019">
    <property type="protein sequence ID" value="SHJ18592.1"/>
    <property type="molecule type" value="Genomic_DNA"/>
</dbReference>
<evidence type="ECO:0000313" key="7">
    <source>
        <dbReference type="EMBL" id="SHJ18592.1"/>
    </source>
</evidence>
<evidence type="ECO:0000256" key="5">
    <source>
        <dbReference type="ARBA" id="ARBA00023136"/>
    </source>
</evidence>
<organism evidence="7 8">
    <name type="scientific">Lutispora thermophila DSM 19022</name>
    <dbReference type="NCBI Taxonomy" id="1122184"/>
    <lineage>
        <taxon>Bacteria</taxon>
        <taxon>Bacillati</taxon>
        <taxon>Bacillota</taxon>
        <taxon>Clostridia</taxon>
        <taxon>Lutisporales</taxon>
        <taxon>Lutisporaceae</taxon>
        <taxon>Lutispora</taxon>
    </lineage>
</organism>
<feature type="transmembrane region" description="Helical" evidence="6">
    <location>
        <begin position="213"/>
        <end position="237"/>
    </location>
</feature>
<dbReference type="InterPro" id="IPR037294">
    <property type="entry name" value="ABC_BtuC-like"/>
</dbReference>
<keyword evidence="8" id="KW-1185">Reference proteome</keyword>
<dbReference type="Proteomes" id="UP000184442">
    <property type="component" value="Unassembled WGS sequence"/>
</dbReference>
<reference evidence="7 8" key="1">
    <citation type="submission" date="2016-11" db="EMBL/GenBank/DDBJ databases">
        <authorList>
            <person name="Jaros S."/>
            <person name="Januszkiewicz K."/>
            <person name="Wedrychowicz H."/>
        </authorList>
    </citation>
    <scope>NUCLEOTIDE SEQUENCE [LARGE SCALE GENOMIC DNA]</scope>
    <source>
        <strain evidence="7 8">DSM 19022</strain>
    </source>
</reference>
<sequence length="293" mass="31080">MWNIITILFGSTIRSATPLIFTALGGTLSERSGVINLGLEGMMTVGAFSAVLVSYYTGSPFLGLLGAIATGAFFGWLLAFLSIHFKANQTVVGTAINILASSLTTFLLVEIWGKPGQTDNVNYFTPWGPFNMFTYLAFILVAISYFVLYKTPFGLRIRAVGEHPRAADILGVNVYRVRYTCVIISGILGAIGGAALSIGSISLFKEGMVAGKGFIALAAVIFGKWHPIGAALACLFFGFADAIQTVSMSLGINVPKEFLFALPYILTMMAVSGLVGKSVAPAADGIPYEKGEK</sequence>
<dbReference type="STRING" id="1122184.SAMN02745176_02695"/>
<evidence type="ECO:0000256" key="3">
    <source>
        <dbReference type="ARBA" id="ARBA00022692"/>
    </source>
</evidence>
<evidence type="ECO:0000256" key="6">
    <source>
        <dbReference type="SAM" id="Phobius"/>
    </source>
</evidence>
<feature type="transmembrane region" description="Helical" evidence="6">
    <location>
        <begin position="37"/>
        <end position="56"/>
    </location>
</feature>
<evidence type="ECO:0000256" key="2">
    <source>
        <dbReference type="ARBA" id="ARBA00022475"/>
    </source>
</evidence>
<feature type="transmembrane region" description="Helical" evidence="6">
    <location>
        <begin position="179"/>
        <end position="201"/>
    </location>
</feature>
<feature type="transmembrane region" description="Helical" evidence="6">
    <location>
        <begin position="62"/>
        <end position="83"/>
    </location>
</feature>
<evidence type="ECO:0000313" key="8">
    <source>
        <dbReference type="Proteomes" id="UP000184442"/>
    </source>
</evidence>
<dbReference type="InterPro" id="IPR001851">
    <property type="entry name" value="ABC_transp_permease"/>
</dbReference>
<dbReference type="RefSeq" id="WP_073026696.1">
    <property type="nucleotide sequence ID" value="NZ_FQZS01000019.1"/>
</dbReference>
<keyword evidence="5 6" id="KW-0472">Membrane</keyword>
<dbReference type="PANTHER" id="PTHR43370:SF1">
    <property type="entry name" value="GUANOSINE ABC TRANSPORTER PERMEASE PROTEIN NUPQ"/>
    <property type="match status" value="1"/>
</dbReference>
<gene>
    <name evidence="7" type="ORF">SAMN02745176_02695</name>
</gene>
<dbReference type="AlphaFoldDB" id="A0A1M6H8S6"/>
<feature type="transmembrane region" description="Helical" evidence="6">
    <location>
        <begin position="6"/>
        <end position="25"/>
    </location>
</feature>
<proteinExistence type="predicted"/>
<protein>
    <submittedName>
        <fullName evidence="7">Nucleoside ABC transporter membrane protein</fullName>
    </submittedName>
</protein>
<evidence type="ECO:0000256" key="1">
    <source>
        <dbReference type="ARBA" id="ARBA00004651"/>
    </source>
</evidence>
<feature type="transmembrane region" description="Helical" evidence="6">
    <location>
        <begin position="90"/>
        <end position="112"/>
    </location>
</feature>
<dbReference type="GO" id="GO:0022857">
    <property type="term" value="F:transmembrane transporter activity"/>
    <property type="evidence" value="ECO:0007669"/>
    <property type="project" value="InterPro"/>
</dbReference>
<dbReference type="PANTHER" id="PTHR43370">
    <property type="entry name" value="SUGAR ABC TRANSPORTER INTEGRAL MEMBRANE PROTEIN-RELATED"/>
    <property type="match status" value="1"/>
</dbReference>
<evidence type="ECO:0000256" key="4">
    <source>
        <dbReference type="ARBA" id="ARBA00022989"/>
    </source>
</evidence>
<name>A0A1M6H8S6_9FIRM</name>